<dbReference type="GO" id="GO:0006508">
    <property type="term" value="P:proteolysis"/>
    <property type="evidence" value="ECO:0007669"/>
    <property type="project" value="UniProtKB-KW"/>
</dbReference>
<keyword evidence="10 13" id="KW-1133">Transmembrane helix</keyword>
<dbReference type="CDD" id="cd06158">
    <property type="entry name" value="S2P-M50_like_1"/>
    <property type="match status" value="1"/>
</dbReference>
<feature type="domain" description="Peptidase M50" evidence="14">
    <location>
        <begin position="55"/>
        <end position="208"/>
    </location>
</feature>
<evidence type="ECO:0000256" key="9">
    <source>
        <dbReference type="ARBA" id="ARBA00022833"/>
    </source>
</evidence>
<keyword evidence="11" id="KW-0482">Metalloprotease</keyword>
<dbReference type="Pfam" id="PF02163">
    <property type="entry name" value="Peptidase_M50"/>
    <property type="match status" value="1"/>
</dbReference>
<comment type="cofactor">
    <cofactor evidence="1">
        <name>Zn(2+)</name>
        <dbReference type="ChEBI" id="CHEBI:29105"/>
    </cofactor>
</comment>
<evidence type="ECO:0000256" key="2">
    <source>
        <dbReference type="ARBA" id="ARBA00004651"/>
    </source>
</evidence>
<keyword evidence="8" id="KW-0378">Hydrolase</keyword>
<accession>A0A1N7CQ12</accession>
<keyword evidence="9" id="KW-0862">Zinc</keyword>
<keyword evidence="7" id="KW-0479">Metal-binding</keyword>
<evidence type="ECO:0000256" key="5">
    <source>
        <dbReference type="ARBA" id="ARBA00022670"/>
    </source>
</evidence>
<keyword evidence="6 13" id="KW-0812">Transmembrane</keyword>
<keyword evidence="5 15" id="KW-0645">Protease</keyword>
<feature type="transmembrane region" description="Helical" evidence="13">
    <location>
        <begin position="165"/>
        <end position="186"/>
    </location>
</feature>
<dbReference type="RefSeq" id="WP_076475822.1">
    <property type="nucleotide sequence ID" value="NZ_FTNT01000001.1"/>
</dbReference>
<evidence type="ECO:0000256" key="1">
    <source>
        <dbReference type="ARBA" id="ARBA00001947"/>
    </source>
</evidence>
<organism evidence="15 16">
    <name type="scientific">Williamsia sterculiae</name>
    <dbReference type="NCBI Taxonomy" id="1344003"/>
    <lineage>
        <taxon>Bacteria</taxon>
        <taxon>Bacillati</taxon>
        <taxon>Actinomycetota</taxon>
        <taxon>Actinomycetes</taxon>
        <taxon>Mycobacteriales</taxon>
        <taxon>Nocardiaceae</taxon>
        <taxon>Williamsia</taxon>
    </lineage>
</organism>
<dbReference type="InterPro" id="IPR008915">
    <property type="entry name" value="Peptidase_M50"/>
</dbReference>
<evidence type="ECO:0000256" key="12">
    <source>
        <dbReference type="ARBA" id="ARBA00023136"/>
    </source>
</evidence>
<dbReference type="STRING" id="1344003.SAMN05445060_0275"/>
<keyword evidence="16" id="KW-1185">Reference proteome</keyword>
<comment type="subcellular location">
    <subcellularLocation>
        <location evidence="2">Cell membrane</location>
        <topology evidence="2">Multi-pass membrane protein</topology>
    </subcellularLocation>
</comment>
<feature type="transmembrane region" description="Helical" evidence="13">
    <location>
        <begin position="16"/>
        <end position="35"/>
    </location>
</feature>
<proteinExistence type="inferred from homology"/>
<evidence type="ECO:0000256" key="7">
    <source>
        <dbReference type="ARBA" id="ARBA00022723"/>
    </source>
</evidence>
<dbReference type="AlphaFoldDB" id="A0A1N7CQ12"/>
<keyword evidence="4" id="KW-1003">Cell membrane</keyword>
<dbReference type="Proteomes" id="UP000186218">
    <property type="component" value="Unassembled WGS sequence"/>
</dbReference>
<dbReference type="EMBL" id="FTNT01000001">
    <property type="protein sequence ID" value="SIR65534.1"/>
    <property type="molecule type" value="Genomic_DNA"/>
</dbReference>
<evidence type="ECO:0000256" key="6">
    <source>
        <dbReference type="ARBA" id="ARBA00022692"/>
    </source>
</evidence>
<reference evidence="15 16" key="1">
    <citation type="submission" date="2017-01" db="EMBL/GenBank/DDBJ databases">
        <authorList>
            <person name="Mah S.A."/>
            <person name="Swanson W.J."/>
            <person name="Moy G.W."/>
            <person name="Vacquier V.D."/>
        </authorList>
    </citation>
    <scope>NUCLEOTIDE SEQUENCE [LARGE SCALE GENOMIC DNA]</scope>
    <source>
        <strain evidence="15 16">CPCC 203464</strain>
    </source>
</reference>
<feature type="transmembrane region" description="Helical" evidence="13">
    <location>
        <begin position="47"/>
        <end position="73"/>
    </location>
</feature>
<dbReference type="GO" id="GO:0008237">
    <property type="term" value="F:metallopeptidase activity"/>
    <property type="evidence" value="ECO:0007669"/>
    <property type="project" value="UniProtKB-KW"/>
</dbReference>
<dbReference type="InterPro" id="IPR052348">
    <property type="entry name" value="Metallopeptidase_M50B"/>
</dbReference>
<evidence type="ECO:0000256" key="3">
    <source>
        <dbReference type="ARBA" id="ARBA00007931"/>
    </source>
</evidence>
<sequence length="260" mass="27789">MTTTAEIARAVRPGPVFGGVVVATVAGGLLLAHSAPGRNPTSVIGALLLVLGGWVVSLCLHEFSHAVTAFAFGDKNAELRGYLTLNPLRYAHPGLSLVLPLLFILLGGIGFPGGAVYVEQSGFTRAQRSMVSAAGPVSNIVFAVVLLAIVRVYGPESALQSLNLWAALAMLALLQIMAAVLNLIPIPGFDGYGIIEPYLSPQTRRSIAPIAPYGFLLILLILLVPQLNRLFFDVVYWLLELSDVPSWLASYGWGLVVFWR</sequence>
<dbReference type="OrthoDB" id="9800627at2"/>
<feature type="transmembrane region" description="Helical" evidence="13">
    <location>
        <begin position="207"/>
        <end position="228"/>
    </location>
</feature>
<evidence type="ECO:0000256" key="4">
    <source>
        <dbReference type="ARBA" id="ARBA00022475"/>
    </source>
</evidence>
<dbReference type="PANTHER" id="PTHR35864">
    <property type="entry name" value="ZINC METALLOPROTEASE MJ0611-RELATED"/>
    <property type="match status" value="1"/>
</dbReference>
<evidence type="ECO:0000256" key="8">
    <source>
        <dbReference type="ARBA" id="ARBA00022801"/>
    </source>
</evidence>
<evidence type="ECO:0000313" key="16">
    <source>
        <dbReference type="Proteomes" id="UP000186218"/>
    </source>
</evidence>
<gene>
    <name evidence="15" type="ORF">SAMN05445060_0275</name>
</gene>
<feature type="transmembrane region" description="Helical" evidence="13">
    <location>
        <begin position="130"/>
        <end position="153"/>
    </location>
</feature>
<dbReference type="GO" id="GO:0046872">
    <property type="term" value="F:metal ion binding"/>
    <property type="evidence" value="ECO:0007669"/>
    <property type="project" value="UniProtKB-KW"/>
</dbReference>
<name>A0A1N7CQ12_9NOCA</name>
<protein>
    <submittedName>
        <fullName evidence="15">Zn-dependent protease (Includes SpoIVFB)</fullName>
    </submittedName>
</protein>
<evidence type="ECO:0000256" key="11">
    <source>
        <dbReference type="ARBA" id="ARBA00023049"/>
    </source>
</evidence>
<feature type="transmembrane region" description="Helical" evidence="13">
    <location>
        <begin position="93"/>
        <end position="118"/>
    </location>
</feature>
<comment type="similarity">
    <text evidence="3">Belongs to the peptidase M50B family.</text>
</comment>
<evidence type="ECO:0000256" key="13">
    <source>
        <dbReference type="SAM" id="Phobius"/>
    </source>
</evidence>
<evidence type="ECO:0000259" key="14">
    <source>
        <dbReference type="Pfam" id="PF02163"/>
    </source>
</evidence>
<dbReference type="InterPro" id="IPR044537">
    <property type="entry name" value="Rip2-like"/>
</dbReference>
<dbReference type="PANTHER" id="PTHR35864:SF1">
    <property type="entry name" value="ZINC METALLOPROTEASE YWHC-RELATED"/>
    <property type="match status" value="1"/>
</dbReference>
<feature type="transmembrane region" description="Helical" evidence="13">
    <location>
        <begin position="234"/>
        <end position="259"/>
    </location>
</feature>
<evidence type="ECO:0000256" key="10">
    <source>
        <dbReference type="ARBA" id="ARBA00022989"/>
    </source>
</evidence>
<keyword evidence="12 13" id="KW-0472">Membrane</keyword>
<evidence type="ECO:0000313" key="15">
    <source>
        <dbReference type="EMBL" id="SIR65534.1"/>
    </source>
</evidence>
<dbReference type="GO" id="GO:0005886">
    <property type="term" value="C:plasma membrane"/>
    <property type="evidence" value="ECO:0007669"/>
    <property type="project" value="UniProtKB-SubCell"/>
</dbReference>